<dbReference type="GO" id="GO:0008194">
    <property type="term" value="F:UDP-glycosyltransferase activity"/>
    <property type="evidence" value="ECO:0007669"/>
    <property type="project" value="InterPro"/>
</dbReference>
<dbReference type="PANTHER" id="PTHR48050">
    <property type="entry name" value="STEROL 3-BETA-GLUCOSYLTRANSFERASE"/>
    <property type="match status" value="1"/>
</dbReference>
<dbReference type="GO" id="GO:0017000">
    <property type="term" value="P:antibiotic biosynthetic process"/>
    <property type="evidence" value="ECO:0007669"/>
    <property type="project" value="UniProtKB-ARBA"/>
</dbReference>
<dbReference type="RefSeq" id="WP_003893707.1">
    <property type="nucleotide sequence ID" value="NZ_CP027541.1"/>
</dbReference>
<evidence type="ECO:0000313" key="3">
    <source>
        <dbReference type="Proteomes" id="UP000011200"/>
    </source>
</evidence>
<dbReference type="InterPro" id="IPR010610">
    <property type="entry name" value="EryCIII-like_C"/>
</dbReference>
<dbReference type="Pfam" id="PF06722">
    <property type="entry name" value="EryCIII-like_C"/>
    <property type="match status" value="1"/>
</dbReference>
<dbReference type="GO" id="GO:0016758">
    <property type="term" value="F:hexosyltransferase activity"/>
    <property type="evidence" value="ECO:0007669"/>
    <property type="project" value="UniProtKB-ARBA"/>
</dbReference>
<evidence type="ECO:0000313" key="2">
    <source>
        <dbReference type="EMBL" id="AWT53294.1"/>
    </source>
</evidence>
<dbReference type="AlphaFoldDB" id="A0A2U9PNH8"/>
<organism evidence="2 3">
    <name type="scientific">Mycolicibacterium smegmatis (strain MKD8)</name>
    <name type="common">Mycobacterium smegmatis</name>
    <dbReference type="NCBI Taxonomy" id="1214915"/>
    <lineage>
        <taxon>Bacteria</taxon>
        <taxon>Bacillati</taxon>
        <taxon>Actinomycetota</taxon>
        <taxon>Actinomycetes</taxon>
        <taxon>Mycobacteriales</taxon>
        <taxon>Mycobacteriaceae</taxon>
        <taxon>Mycolicibacterium</taxon>
    </lineage>
</organism>
<dbReference type="EMBL" id="CP027541">
    <property type="protein sequence ID" value="AWT53294.1"/>
    <property type="molecule type" value="Genomic_DNA"/>
</dbReference>
<protein>
    <submittedName>
        <fullName evidence="2">Putative glycosyltransferase</fullName>
    </submittedName>
</protein>
<gene>
    <name evidence="2" type="ORF">D806_023130</name>
</gene>
<accession>A0A2U9PNH8</accession>
<dbReference type="Proteomes" id="UP000011200">
    <property type="component" value="Chromosome"/>
</dbReference>
<dbReference type="Gene3D" id="3.40.50.2000">
    <property type="entry name" value="Glycogen Phosphorylase B"/>
    <property type="match status" value="2"/>
</dbReference>
<dbReference type="SUPFAM" id="SSF53756">
    <property type="entry name" value="UDP-Glycosyltransferase/glycogen phosphorylase"/>
    <property type="match status" value="1"/>
</dbReference>
<sequence>MATILAYTSPALGHVYPLAALLTELACRGHEIHLRTMAREVEAMRAAGFRADAVAPEIEAIRGDDRSTSDALEVLAMSLDVLCSRAASEVDDIRDAIARSRPDLVIVDANCWGAIAAAEAEGLPWAVFSPFTPYLRSRGVPPFGPGLRPWPGLPGRARDALMRRVIGRMFDDPVLRRMNPLRAEAVVPEVDSVDAMMRRAPLTLGVGGRPFEYPHPDWGDSVHQLGACVFEPGPVAEPPWLAEIDRPVVLVNTSSIAQADTILAHTALAAFADEPVHVVATFPAGVPDGLPRPANATIGEYIPHGVVLDRTVCVVTHGGMGTTLKALDRGIPVCVVPFARDQAEVARRVQMARCGTRLPAKHLSAARLRRKVRQAMAMSDGARRVAAGFAATGGVVRGADLIEQQVFSSEMRM</sequence>
<proteinExistence type="predicted"/>
<dbReference type="CDD" id="cd03784">
    <property type="entry name" value="GT1_Gtf-like"/>
    <property type="match status" value="1"/>
</dbReference>
<evidence type="ECO:0000259" key="1">
    <source>
        <dbReference type="Pfam" id="PF06722"/>
    </source>
</evidence>
<reference evidence="2 3" key="1">
    <citation type="journal article" date="2013" name="Genome Announc.">
        <title>Draft genome sequence of MKD8, a conjugal recipient Mycobacterium smegmatis strain.</title>
        <authorList>
            <person name="Gray T.A."/>
            <person name="Palumbo M.J."/>
            <person name="Derbyshire K.M."/>
        </authorList>
    </citation>
    <scope>NUCLEOTIDE SEQUENCE [LARGE SCALE GENOMIC DNA]</scope>
    <source>
        <strain evidence="2 3">MKD8</strain>
    </source>
</reference>
<dbReference type="InterPro" id="IPR050426">
    <property type="entry name" value="Glycosyltransferase_28"/>
</dbReference>
<dbReference type="PANTHER" id="PTHR48050:SF13">
    <property type="entry name" value="STEROL 3-BETA-GLUCOSYLTRANSFERASE UGT80A2"/>
    <property type="match status" value="1"/>
</dbReference>
<keyword evidence="2" id="KW-0808">Transferase</keyword>
<dbReference type="InterPro" id="IPR002213">
    <property type="entry name" value="UDP_glucos_trans"/>
</dbReference>
<name>A0A2U9PNH8_MYCSE</name>
<feature type="domain" description="Erythromycin biosynthesis protein CIII-like C-terminal" evidence="1">
    <location>
        <begin position="273"/>
        <end position="387"/>
    </location>
</feature>
<reference evidence="3" key="2">
    <citation type="submission" date="2018-03" db="EMBL/GenBank/DDBJ databases">
        <authorList>
            <person name="Derbyshire K."/>
            <person name="Gray T.A."/>
            <person name="Champion M."/>
        </authorList>
    </citation>
    <scope>NUCLEOTIDE SEQUENCE [LARGE SCALE GENOMIC DNA]</scope>
    <source>
        <strain evidence="3">MKD8</strain>
    </source>
</reference>